<evidence type="ECO:0000313" key="2">
    <source>
        <dbReference type="EMBL" id="BAI61238.1"/>
    </source>
</evidence>
<dbReference type="Proteomes" id="UP000001882">
    <property type="component" value="Chromosome"/>
</dbReference>
<proteinExistence type="predicted"/>
<feature type="transmembrane region" description="Helical" evidence="1">
    <location>
        <begin position="247"/>
        <end position="266"/>
    </location>
</feature>
<dbReference type="EMBL" id="AP011532">
    <property type="protein sequence ID" value="BAI61238.1"/>
    <property type="molecule type" value="Genomic_DNA"/>
</dbReference>
<organism evidence="2 3">
    <name type="scientific">Methanocella paludicola (strain DSM 17711 / JCM 13418 / NBRC 101707 / SANAE)</name>
    <dbReference type="NCBI Taxonomy" id="304371"/>
    <lineage>
        <taxon>Archaea</taxon>
        <taxon>Methanobacteriati</taxon>
        <taxon>Methanobacteriota</taxon>
        <taxon>Stenosarchaea group</taxon>
        <taxon>Methanomicrobia</taxon>
        <taxon>Methanocellales</taxon>
        <taxon>Methanocellaceae</taxon>
        <taxon>Methanocella</taxon>
    </lineage>
</organism>
<keyword evidence="3" id="KW-1185">Reference proteome</keyword>
<name>D1YXR6_METPS</name>
<keyword evidence="1" id="KW-0472">Membrane</keyword>
<dbReference type="AlphaFoldDB" id="D1YXR6"/>
<gene>
    <name evidence="2" type="ordered locus">MCP_1166</name>
</gene>
<keyword evidence="1" id="KW-0812">Transmembrane</keyword>
<keyword evidence="1" id="KW-1133">Transmembrane helix</keyword>
<dbReference type="KEGG" id="mpd:MCP_1166"/>
<feature type="transmembrane region" description="Helical" evidence="1">
    <location>
        <begin position="87"/>
        <end position="105"/>
    </location>
</feature>
<feature type="transmembrane region" description="Helical" evidence="1">
    <location>
        <begin position="150"/>
        <end position="171"/>
    </location>
</feature>
<feature type="transmembrane region" description="Helical" evidence="1">
    <location>
        <begin position="7"/>
        <end position="26"/>
    </location>
</feature>
<feature type="transmembrane region" description="Helical" evidence="1">
    <location>
        <begin position="32"/>
        <end position="52"/>
    </location>
</feature>
<dbReference type="STRING" id="304371.MCP_1166"/>
<protein>
    <submittedName>
        <fullName evidence="2">Uncharacterized protein</fullName>
    </submittedName>
</protein>
<evidence type="ECO:0000256" key="1">
    <source>
        <dbReference type="SAM" id="Phobius"/>
    </source>
</evidence>
<reference evidence="3" key="3">
    <citation type="journal article" date="2011" name="PLoS ONE">
        <title>Genome sequence of a mesophilic hydrogenotrophic methanogen Methanocella paludicola, the first cultivated representative of the order Methanocellales.</title>
        <authorList>
            <person name="Sakai S."/>
            <person name="Takaki Y."/>
            <person name="Shimamura S."/>
            <person name="Sekine M."/>
            <person name="Tajima T."/>
            <person name="Kosugi H."/>
            <person name="Ichikawa N."/>
            <person name="Tasumi E."/>
            <person name="Hiraki A.T."/>
            <person name="Shimizu A."/>
            <person name="Kato Y."/>
            <person name="Nishiko R."/>
            <person name="Mori K."/>
            <person name="Fujita N."/>
            <person name="Imachi H."/>
            <person name="Takai K."/>
        </authorList>
    </citation>
    <scope>NUCLEOTIDE SEQUENCE [LARGE SCALE GENOMIC DNA]</scope>
    <source>
        <strain evidence="3">DSM 17711 / JCM 13418 / NBRC 101707 / SANAE</strain>
    </source>
</reference>
<feature type="transmembrane region" description="Helical" evidence="1">
    <location>
        <begin position="111"/>
        <end position="129"/>
    </location>
</feature>
<feature type="transmembrane region" description="Helical" evidence="1">
    <location>
        <begin position="177"/>
        <end position="195"/>
    </location>
</feature>
<reference evidence="2 3" key="2">
    <citation type="journal article" date="2008" name="Int. J. Syst. Evol. Microbiol.">
        <title>Methanocella paludicola gen. nov., sp. nov., a methane-producing archaeon, the first isolate of the lineage 'Rice Cluster I', and proposal of the new archaeal order Methanocellales ord. nov.</title>
        <authorList>
            <person name="Sakai S."/>
            <person name="Imachi H."/>
            <person name="Hanada S."/>
            <person name="Ohashi A."/>
            <person name="Harada H."/>
            <person name="Kamagata Y."/>
        </authorList>
    </citation>
    <scope>NUCLEOTIDE SEQUENCE [LARGE SCALE GENOMIC DNA]</scope>
    <source>
        <strain evidence="3">DSM 17711 / JCM 13418 / NBRC 101707 / SANAE</strain>
    </source>
</reference>
<sequence>MKMDRVLLKRINIISIALVLVAIIVFSLPALSWPLVLIEALPIPYMFILFFVNIRKSVLDQVGVYKKADGTLDETGKKPLSIIRNSLYVGVLAITILSGALLWYMEPEQHIYGLLLIMALFLLTCLYLARLIDLSYTAEYYSSKSIRINYSNITIAAVLFVALGIAVFIYLRYQLAWYFIGITLLFLGVIAYDRARKTINFLKYINNKPLNTNIEQSLRIFNSLAFLALIVAYFFYPYLTLNIGSTIIKIGIFTVVLQTAIVVNLAKAIMDIS</sequence>
<dbReference type="RefSeq" id="WP_012899917.1">
    <property type="nucleotide sequence ID" value="NC_013665.1"/>
</dbReference>
<feature type="transmembrane region" description="Helical" evidence="1">
    <location>
        <begin position="216"/>
        <end position="235"/>
    </location>
</feature>
<dbReference type="GeneID" id="8681166"/>
<dbReference type="InParanoid" id="D1YXR6"/>
<reference evidence="2 3" key="1">
    <citation type="journal article" date="2007" name="Appl. Environ. Microbiol.">
        <title>Isolation of key methanogens for global methane emission from rice paddy fields: a novel isolate affiliated with the clone cluster rice cluster I.</title>
        <authorList>
            <person name="Sakai S."/>
            <person name="Imachi H."/>
            <person name="Sekiguchi Y."/>
            <person name="Ohashi A."/>
            <person name="Harada H."/>
            <person name="Kamagata Y."/>
        </authorList>
    </citation>
    <scope>NUCLEOTIDE SEQUENCE [LARGE SCALE GENOMIC DNA]</scope>
    <source>
        <strain evidence="3">DSM 17711 / JCM 13418 / NBRC 101707 / SANAE</strain>
    </source>
</reference>
<evidence type="ECO:0000313" key="3">
    <source>
        <dbReference type="Proteomes" id="UP000001882"/>
    </source>
</evidence>
<accession>D1YXR6</accession>